<evidence type="ECO:0000256" key="1">
    <source>
        <dbReference type="SAM" id="MobiDB-lite"/>
    </source>
</evidence>
<feature type="compositionally biased region" description="Basic and acidic residues" evidence="1">
    <location>
        <begin position="22"/>
        <end position="41"/>
    </location>
</feature>
<keyword evidence="3" id="KW-1185">Reference proteome</keyword>
<protein>
    <submittedName>
        <fullName evidence="2">Uncharacterized protein</fullName>
    </submittedName>
</protein>
<evidence type="ECO:0000313" key="2">
    <source>
        <dbReference type="EMBL" id="GFS92386.1"/>
    </source>
</evidence>
<proteinExistence type="predicted"/>
<dbReference type="AlphaFoldDB" id="A0A8X6N411"/>
<accession>A0A8X6N411</accession>
<gene>
    <name evidence="2" type="ORF">NPIL_264481</name>
</gene>
<feature type="compositionally biased region" description="Acidic residues" evidence="1">
    <location>
        <begin position="83"/>
        <end position="92"/>
    </location>
</feature>
<dbReference type="EMBL" id="BMAW01099904">
    <property type="protein sequence ID" value="GFS92386.1"/>
    <property type="molecule type" value="Genomic_DNA"/>
</dbReference>
<reference evidence="2" key="1">
    <citation type="submission" date="2020-08" db="EMBL/GenBank/DDBJ databases">
        <title>Multicomponent nature underlies the extraordinary mechanical properties of spider dragline silk.</title>
        <authorList>
            <person name="Kono N."/>
            <person name="Nakamura H."/>
            <person name="Mori M."/>
            <person name="Yoshida Y."/>
            <person name="Ohtoshi R."/>
            <person name="Malay A.D."/>
            <person name="Moran D.A.P."/>
            <person name="Tomita M."/>
            <person name="Numata K."/>
            <person name="Arakawa K."/>
        </authorList>
    </citation>
    <scope>NUCLEOTIDE SEQUENCE</scope>
</reference>
<sequence>MIGKKTFPESKVKTKKTLDFVKKEIRTESIGEDQIRPPDSKQRKRNPHSSGSMTSPNKPKACTNQTVDTEREVRRFTFRTNSTEDDGLGEGV</sequence>
<organism evidence="2 3">
    <name type="scientific">Nephila pilipes</name>
    <name type="common">Giant wood spider</name>
    <name type="synonym">Nephila maculata</name>
    <dbReference type="NCBI Taxonomy" id="299642"/>
    <lineage>
        <taxon>Eukaryota</taxon>
        <taxon>Metazoa</taxon>
        <taxon>Ecdysozoa</taxon>
        <taxon>Arthropoda</taxon>
        <taxon>Chelicerata</taxon>
        <taxon>Arachnida</taxon>
        <taxon>Araneae</taxon>
        <taxon>Araneomorphae</taxon>
        <taxon>Entelegynae</taxon>
        <taxon>Araneoidea</taxon>
        <taxon>Nephilidae</taxon>
        <taxon>Nephila</taxon>
    </lineage>
</organism>
<evidence type="ECO:0000313" key="3">
    <source>
        <dbReference type="Proteomes" id="UP000887013"/>
    </source>
</evidence>
<feature type="region of interest" description="Disordered" evidence="1">
    <location>
        <begin position="22"/>
        <end position="92"/>
    </location>
</feature>
<comment type="caution">
    <text evidence="2">The sequence shown here is derived from an EMBL/GenBank/DDBJ whole genome shotgun (WGS) entry which is preliminary data.</text>
</comment>
<feature type="compositionally biased region" description="Polar residues" evidence="1">
    <location>
        <begin position="48"/>
        <end position="67"/>
    </location>
</feature>
<name>A0A8X6N411_NEPPI</name>
<dbReference type="Proteomes" id="UP000887013">
    <property type="component" value="Unassembled WGS sequence"/>
</dbReference>